<evidence type="ECO:0000313" key="2">
    <source>
        <dbReference type="EMBL" id="CAA9427490.1"/>
    </source>
</evidence>
<feature type="compositionally biased region" description="Basic and acidic residues" evidence="1">
    <location>
        <begin position="107"/>
        <end position="127"/>
    </location>
</feature>
<feature type="non-terminal residue" evidence="2">
    <location>
        <position position="1"/>
    </location>
</feature>
<protein>
    <submittedName>
        <fullName evidence="2">Uncharacterized protein</fullName>
    </submittedName>
</protein>
<sequence>RGGDSARRPGGAQDRDALRRRGPRGGARPLPAPDPRPSSRPPRRREGRQGPGHARDGEGAGPAGRRVHRGRRGRDRLRGPLPGRGLGQPGTPAGPRQPPHGRGLHLPQHESGGRRRLRELDGQDLRRGKGGGRGRPRSLDAPRLRPLPRPKANAL</sequence>
<feature type="compositionally biased region" description="Basic and acidic residues" evidence="1">
    <location>
        <begin position="1"/>
        <end position="19"/>
    </location>
</feature>
<feature type="region of interest" description="Disordered" evidence="1">
    <location>
        <begin position="1"/>
        <end position="155"/>
    </location>
</feature>
<proteinExistence type="predicted"/>
<accession>A0A6J4PXN2</accession>
<evidence type="ECO:0000256" key="1">
    <source>
        <dbReference type="SAM" id="MobiDB-lite"/>
    </source>
</evidence>
<name>A0A6J4PXN2_9ACTN</name>
<gene>
    <name evidence="2" type="ORF">AVDCRST_MAG01-01-2691</name>
</gene>
<organism evidence="2">
    <name type="scientific">uncultured Rubrobacteraceae bacterium</name>
    <dbReference type="NCBI Taxonomy" id="349277"/>
    <lineage>
        <taxon>Bacteria</taxon>
        <taxon>Bacillati</taxon>
        <taxon>Actinomycetota</taxon>
        <taxon>Rubrobacteria</taxon>
        <taxon>Rubrobacterales</taxon>
        <taxon>Rubrobacteraceae</taxon>
        <taxon>environmental samples</taxon>
    </lineage>
</organism>
<dbReference type="AlphaFoldDB" id="A0A6J4PXN2"/>
<feature type="compositionally biased region" description="Basic residues" evidence="1">
    <location>
        <begin position="65"/>
        <end position="75"/>
    </location>
</feature>
<feature type="compositionally biased region" description="Pro residues" evidence="1">
    <location>
        <begin position="30"/>
        <end position="40"/>
    </location>
</feature>
<dbReference type="EMBL" id="CADCUW010000359">
    <property type="protein sequence ID" value="CAA9427490.1"/>
    <property type="molecule type" value="Genomic_DNA"/>
</dbReference>
<reference evidence="2" key="1">
    <citation type="submission" date="2020-02" db="EMBL/GenBank/DDBJ databases">
        <authorList>
            <person name="Meier V. D."/>
        </authorList>
    </citation>
    <scope>NUCLEOTIDE SEQUENCE</scope>
    <source>
        <strain evidence="2">AVDCRST_MAG01</strain>
    </source>
</reference>
<feature type="non-terminal residue" evidence="2">
    <location>
        <position position="155"/>
    </location>
</feature>